<accession>A0A512NIX1</accession>
<reference evidence="1 2" key="1">
    <citation type="submission" date="2019-07" db="EMBL/GenBank/DDBJ databases">
        <title>Whole genome shotgun sequence of Reyranella soli NBRC 108950.</title>
        <authorList>
            <person name="Hosoyama A."/>
            <person name="Uohara A."/>
            <person name="Ohji S."/>
            <person name="Ichikawa N."/>
        </authorList>
    </citation>
    <scope>NUCLEOTIDE SEQUENCE [LARGE SCALE GENOMIC DNA]</scope>
    <source>
        <strain evidence="1 2">NBRC 108950</strain>
    </source>
</reference>
<dbReference type="AlphaFoldDB" id="A0A512NIX1"/>
<comment type="caution">
    <text evidence="1">The sequence shown here is derived from an EMBL/GenBank/DDBJ whole genome shotgun (WGS) entry which is preliminary data.</text>
</comment>
<dbReference type="EMBL" id="BKAJ01000112">
    <property type="protein sequence ID" value="GEP58865.1"/>
    <property type="molecule type" value="Genomic_DNA"/>
</dbReference>
<sequence length="70" mass="7153">MFPPDAKPAVEALVWGVEGAVSWATATAAPYPTAVPDQAALLDTVDAVVVSPSAVALLVSPAEYEDRDTA</sequence>
<protein>
    <submittedName>
        <fullName evidence="1">Uncharacterized protein</fullName>
    </submittedName>
</protein>
<name>A0A512NIX1_9HYPH</name>
<organism evidence="1 2">
    <name type="scientific">Reyranella soli</name>
    <dbReference type="NCBI Taxonomy" id="1230389"/>
    <lineage>
        <taxon>Bacteria</taxon>
        <taxon>Pseudomonadati</taxon>
        <taxon>Pseudomonadota</taxon>
        <taxon>Alphaproteobacteria</taxon>
        <taxon>Hyphomicrobiales</taxon>
        <taxon>Reyranellaceae</taxon>
        <taxon>Reyranella</taxon>
    </lineage>
</organism>
<evidence type="ECO:0000313" key="1">
    <source>
        <dbReference type="EMBL" id="GEP58865.1"/>
    </source>
</evidence>
<dbReference type="Proteomes" id="UP000321058">
    <property type="component" value="Unassembled WGS sequence"/>
</dbReference>
<evidence type="ECO:0000313" key="2">
    <source>
        <dbReference type="Proteomes" id="UP000321058"/>
    </source>
</evidence>
<gene>
    <name evidence="1" type="ORF">RSO01_60310</name>
</gene>
<proteinExistence type="predicted"/>
<keyword evidence="2" id="KW-1185">Reference proteome</keyword>